<evidence type="ECO:0000313" key="2">
    <source>
        <dbReference type="EMBL" id="EUA78554.1"/>
    </source>
</evidence>
<dbReference type="EMBL" id="JAOB01000004">
    <property type="protein sequence ID" value="EUA78554.1"/>
    <property type="molecule type" value="Genomic_DNA"/>
</dbReference>
<sequence>MASHFGLLEPRRAMRIRGWRKIGAAVVRWPAPVLAATVAIALVGLITLPSYRPATTTAITCRPTSRRMWDTPPRTATLPRPG</sequence>
<keyword evidence="1" id="KW-0812">Transmembrane</keyword>
<evidence type="ECO:0000256" key="1">
    <source>
        <dbReference type="SAM" id="Phobius"/>
    </source>
</evidence>
<accession>X8ED85</accession>
<feature type="transmembrane region" description="Helical" evidence="1">
    <location>
        <begin position="29"/>
        <end position="48"/>
    </location>
</feature>
<keyword evidence="1" id="KW-0472">Membrane</keyword>
<keyword evidence="1" id="KW-1133">Transmembrane helix</keyword>
<comment type="caution">
    <text evidence="2">The sequence shown here is derived from an EMBL/GenBank/DDBJ whole genome shotgun (WGS) entry which is preliminary data.</text>
</comment>
<protein>
    <submittedName>
        <fullName evidence="2">Putative membrane mmpL5 domain protein</fullName>
    </submittedName>
</protein>
<proteinExistence type="predicted"/>
<dbReference type="AlphaFoldDB" id="X8ED85"/>
<organism evidence="2">
    <name type="scientific">Mycobacterium xenopi 4042</name>
    <dbReference type="NCBI Taxonomy" id="1299334"/>
    <lineage>
        <taxon>Bacteria</taxon>
        <taxon>Bacillati</taxon>
        <taxon>Actinomycetota</taxon>
        <taxon>Actinomycetes</taxon>
        <taxon>Mycobacteriales</taxon>
        <taxon>Mycobacteriaceae</taxon>
        <taxon>Mycobacterium</taxon>
    </lineage>
</organism>
<name>X8ED85_MYCXE</name>
<reference evidence="2" key="1">
    <citation type="submission" date="2014-01" db="EMBL/GenBank/DDBJ databases">
        <authorList>
            <person name="Brown-Elliot B."/>
            <person name="Wallace R."/>
            <person name="Lenaerts A."/>
            <person name="Ordway D."/>
            <person name="DeGroote M.A."/>
            <person name="Parker T."/>
            <person name="Sizemore C."/>
            <person name="Tallon L.J."/>
            <person name="Sadzewicz L.K."/>
            <person name="Sengamalay N."/>
            <person name="Fraser C.M."/>
            <person name="Hine E."/>
            <person name="Shefchek K.A."/>
            <person name="Das S.P."/>
            <person name="Tettelin H."/>
        </authorList>
    </citation>
    <scope>NUCLEOTIDE SEQUENCE [LARGE SCALE GENOMIC DNA]</scope>
    <source>
        <strain evidence="2">4042</strain>
    </source>
</reference>
<dbReference type="PATRIC" id="fig|1299334.3.peg.84"/>
<gene>
    <name evidence="2" type="ORF">I553_2843</name>
</gene>